<dbReference type="EMBL" id="CP107006">
    <property type="protein sequence ID" value="UYQ93382.1"/>
    <property type="molecule type" value="Genomic_DNA"/>
</dbReference>
<organism evidence="3 4">
    <name type="scientific">Chitinophaga horti</name>
    <dbReference type="NCBI Taxonomy" id="2920382"/>
    <lineage>
        <taxon>Bacteria</taxon>
        <taxon>Pseudomonadati</taxon>
        <taxon>Bacteroidota</taxon>
        <taxon>Chitinophagia</taxon>
        <taxon>Chitinophagales</taxon>
        <taxon>Chitinophagaceae</taxon>
        <taxon>Chitinophaga</taxon>
    </lineage>
</organism>
<dbReference type="Pfam" id="PF05163">
    <property type="entry name" value="DinB"/>
    <property type="match status" value="1"/>
</dbReference>
<accession>A0ABY6J428</accession>
<dbReference type="InterPro" id="IPR034660">
    <property type="entry name" value="DinB/YfiT-like"/>
</dbReference>
<dbReference type="PANTHER" id="PTHR37302:SF3">
    <property type="entry name" value="DAMAGE-INDUCIBLE PROTEIN DINB"/>
    <property type="match status" value="1"/>
</dbReference>
<evidence type="ECO:0000313" key="3">
    <source>
        <dbReference type="EMBL" id="UYQ93382.1"/>
    </source>
</evidence>
<dbReference type="SUPFAM" id="SSF109854">
    <property type="entry name" value="DinB/YfiT-like putative metalloenzymes"/>
    <property type="match status" value="1"/>
</dbReference>
<dbReference type="Gene3D" id="1.20.120.450">
    <property type="entry name" value="dinb family like domain"/>
    <property type="match status" value="1"/>
</dbReference>
<dbReference type="InterPro" id="IPR007837">
    <property type="entry name" value="DinB"/>
</dbReference>
<protein>
    <submittedName>
        <fullName evidence="3">DinB family protein</fullName>
    </submittedName>
</protein>
<dbReference type="RefSeq" id="WP_244841136.1">
    <property type="nucleotide sequence ID" value="NZ_CP107006.1"/>
</dbReference>
<dbReference type="Proteomes" id="UP001162741">
    <property type="component" value="Chromosome"/>
</dbReference>
<keyword evidence="2" id="KW-0479">Metal-binding</keyword>
<evidence type="ECO:0000256" key="2">
    <source>
        <dbReference type="ARBA" id="ARBA00022723"/>
    </source>
</evidence>
<name>A0ABY6J428_9BACT</name>
<keyword evidence="4" id="KW-1185">Reference proteome</keyword>
<sequence>MMQLQYDMVKGSRQVLLDYCATLSDAHFLQPCEGFGRGGSIRNLLVHICNTYQGWIGQDALQQELPFTPYEQVQNIDDARQLFAEINLLLADFFARYPDPQARIGDSTALELFTHVITHEFHHKGQILSISRHWGHIPVDTDIKR</sequence>
<evidence type="ECO:0000313" key="4">
    <source>
        <dbReference type="Proteomes" id="UP001162741"/>
    </source>
</evidence>
<proteinExistence type="inferred from homology"/>
<evidence type="ECO:0000256" key="1">
    <source>
        <dbReference type="ARBA" id="ARBA00008635"/>
    </source>
</evidence>
<dbReference type="PANTHER" id="PTHR37302">
    <property type="entry name" value="SLR1116 PROTEIN"/>
    <property type="match status" value="1"/>
</dbReference>
<gene>
    <name evidence="3" type="ORF">MKQ68_25190</name>
</gene>
<reference evidence="3" key="1">
    <citation type="submission" date="2022-10" db="EMBL/GenBank/DDBJ databases">
        <title>Chitinophaga sp. nov., isolated from soil.</title>
        <authorList>
            <person name="Jeon C.O."/>
        </authorList>
    </citation>
    <scope>NUCLEOTIDE SEQUENCE</scope>
    <source>
        <strain evidence="3">R8</strain>
    </source>
</reference>
<comment type="similarity">
    <text evidence="1">Belongs to the DinB family.</text>
</comment>